<dbReference type="AlphaFoldDB" id="A0A3M0KYB2"/>
<evidence type="ECO:0000313" key="1">
    <source>
        <dbReference type="EMBL" id="RMC15740.1"/>
    </source>
</evidence>
<reference evidence="1 2" key="1">
    <citation type="submission" date="2018-07" db="EMBL/GenBank/DDBJ databases">
        <title>A high quality draft genome assembly of the barn swallow (H. rustica rustica).</title>
        <authorList>
            <person name="Formenti G."/>
            <person name="Chiara M."/>
            <person name="Poveda L."/>
            <person name="Francoijs K.-J."/>
            <person name="Bonisoli-Alquati A."/>
            <person name="Canova L."/>
            <person name="Gianfranceschi L."/>
            <person name="Horner D.S."/>
            <person name="Saino N."/>
        </authorList>
    </citation>
    <scope>NUCLEOTIDE SEQUENCE [LARGE SCALE GENOMIC DNA]</scope>
    <source>
        <strain evidence="1">Chelidonia</strain>
        <tissue evidence="1">Blood</tissue>
    </source>
</reference>
<dbReference type="Proteomes" id="UP000269221">
    <property type="component" value="Unassembled WGS sequence"/>
</dbReference>
<keyword evidence="2" id="KW-1185">Reference proteome</keyword>
<proteinExistence type="predicted"/>
<dbReference type="OrthoDB" id="9221781at2759"/>
<organism evidence="1 2">
    <name type="scientific">Hirundo rustica rustica</name>
    <dbReference type="NCBI Taxonomy" id="333673"/>
    <lineage>
        <taxon>Eukaryota</taxon>
        <taxon>Metazoa</taxon>
        <taxon>Chordata</taxon>
        <taxon>Craniata</taxon>
        <taxon>Vertebrata</taxon>
        <taxon>Euteleostomi</taxon>
        <taxon>Archelosauria</taxon>
        <taxon>Archosauria</taxon>
        <taxon>Dinosauria</taxon>
        <taxon>Saurischia</taxon>
        <taxon>Theropoda</taxon>
        <taxon>Coelurosauria</taxon>
        <taxon>Aves</taxon>
        <taxon>Neognathae</taxon>
        <taxon>Neoaves</taxon>
        <taxon>Telluraves</taxon>
        <taxon>Australaves</taxon>
        <taxon>Passeriformes</taxon>
        <taxon>Sylvioidea</taxon>
        <taxon>Hirundinidae</taxon>
        <taxon>Hirundo</taxon>
    </lineage>
</organism>
<dbReference type="EMBL" id="QRBI01000104">
    <property type="protein sequence ID" value="RMC15740.1"/>
    <property type="molecule type" value="Genomic_DNA"/>
</dbReference>
<sequence>MFSLLCCKHTLLAHIKLLMNQQPQVILLRVAFNHNHTQLAFGIVLTQAQNFALGLVELHNVHMDPVLQLLKIPLDGISSMSIPLHSLVTLANLLRMLSIPLSMSPAEMLNSASPNTSPEETT</sequence>
<comment type="caution">
    <text evidence="1">The sequence shown here is derived from an EMBL/GenBank/DDBJ whole genome shotgun (WGS) entry which is preliminary data.</text>
</comment>
<gene>
    <name evidence="1" type="ORF">DUI87_07944</name>
</gene>
<protein>
    <submittedName>
        <fullName evidence="1">Uncharacterized protein</fullName>
    </submittedName>
</protein>
<name>A0A3M0KYB2_HIRRU</name>
<evidence type="ECO:0000313" key="2">
    <source>
        <dbReference type="Proteomes" id="UP000269221"/>
    </source>
</evidence>
<accession>A0A3M0KYB2</accession>